<dbReference type="PROSITE" id="PS50112">
    <property type="entry name" value="PAS"/>
    <property type="match status" value="1"/>
</dbReference>
<dbReference type="KEGG" id="noy:EXE57_05070"/>
<dbReference type="SUPFAM" id="SSF55785">
    <property type="entry name" value="PYP-like sensor domain (PAS domain)"/>
    <property type="match status" value="1"/>
</dbReference>
<dbReference type="GO" id="GO:0000155">
    <property type="term" value="F:phosphorelay sensor kinase activity"/>
    <property type="evidence" value="ECO:0007669"/>
    <property type="project" value="InterPro"/>
</dbReference>
<dbReference type="InterPro" id="IPR036097">
    <property type="entry name" value="HisK_dim/P_sf"/>
</dbReference>
<comment type="catalytic activity">
    <reaction evidence="1">
        <text>ATP + protein L-histidine = ADP + protein N-phospho-L-histidine.</text>
        <dbReference type="EC" id="2.7.13.3"/>
    </reaction>
</comment>
<dbReference type="Gene3D" id="3.30.565.10">
    <property type="entry name" value="Histidine kinase-like ATPase, C-terminal domain"/>
    <property type="match status" value="1"/>
</dbReference>
<dbReference type="SMART" id="SM00091">
    <property type="entry name" value="PAS"/>
    <property type="match status" value="1"/>
</dbReference>
<dbReference type="SMART" id="SM00387">
    <property type="entry name" value="HATPase_c"/>
    <property type="match status" value="1"/>
</dbReference>
<keyword evidence="13" id="KW-1185">Reference proteome</keyword>
<feature type="domain" description="Histidine kinase" evidence="10">
    <location>
        <begin position="126"/>
        <end position="344"/>
    </location>
</feature>
<evidence type="ECO:0000259" key="10">
    <source>
        <dbReference type="PROSITE" id="PS50109"/>
    </source>
</evidence>
<comment type="subcellular location">
    <subcellularLocation>
        <location evidence="3">Cell membrane</location>
    </subcellularLocation>
</comment>
<sequence length="345" mass="35811">MPTLSQPTPEVLSGIVDASPDALVVVARDGAVRFANTAAESLFGRPRDELVGARVADLVPDLGLVVSSERLELVAVGPAGELPVEVWASPVSDAGEPLLAVTVRDLRGRPSLAEASARMRDDLIASVSHELRTPLTSIIGYTEILVDMGEQAVSQQAAELLSVIERNAARELRLVEDLLTLASLKTSGLAFCASPTDLVAVVADVVGDHASTATEAGVQLHHSGPSQLWVAGDVARLGQVVRNLVGNALKFTPAGGRVVVELSAQATHGVLVITDQGVGVAAEELPRVFERLYRGAHAVAAHLPGAGLGLPIVKGIVDAHGGDIDVESEQGRGTRFVVRIPLATG</sequence>
<evidence type="ECO:0000256" key="3">
    <source>
        <dbReference type="ARBA" id="ARBA00004236"/>
    </source>
</evidence>
<proteinExistence type="predicted"/>
<dbReference type="InterPro" id="IPR050736">
    <property type="entry name" value="Sensor_HK_Regulatory"/>
</dbReference>
<dbReference type="Gene3D" id="3.30.450.20">
    <property type="entry name" value="PAS domain"/>
    <property type="match status" value="1"/>
</dbReference>
<dbReference type="InterPro" id="IPR013656">
    <property type="entry name" value="PAS_4"/>
</dbReference>
<evidence type="ECO:0000313" key="12">
    <source>
        <dbReference type="EMBL" id="QBR91708.1"/>
    </source>
</evidence>
<dbReference type="CDD" id="cd00075">
    <property type="entry name" value="HATPase"/>
    <property type="match status" value="1"/>
</dbReference>
<dbReference type="GO" id="GO:0005886">
    <property type="term" value="C:plasma membrane"/>
    <property type="evidence" value="ECO:0007669"/>
    <property type="project" value="UniProtKB-SubCell"/>
</dbReference>
<dbReference type="InterPro" id="IPR035965">
    <property type="entry name" value="PAS-like_dom_sf"/>
</dbReference>
<comment type="cofactor">
    <cofactor evidence="2">
        <name>a divalent metal cation</name>
        <dbReference type="ChEBI" id="CHEBI:60240"/>
    </cofactor>
</comment>
<evidence type="ECO:0000259" key="11">
    <source>
        <dbReference type="PROSITE" id="PS50112"/>
    </source>
</evidence>
<dbReference type="InterPro" id="IPR004358">
    <property type="entry name" value="Sig_transdc_His_kin-like_C"/>
</dbReference>
<accession>A0A4P7GIC6</accession>
<dbReference type="Pfam" id="PF08448">
    <property type="entry name" value="PAS_4"/>
    <property type="match status" value="1"/>
</dbReference>
<dbReference type="FunFam" id="1.10.287.130:FF:000001">
    <property type="entry name" value="Two-component sensor histidine kinase"/>
    <property type="match status" value="1"/>
</dbReference>
<evidence type="ECO:0000313" key="13">
    <source>
        <dbReference type="Proteomes" id="UP000294894"/>
    </source>
</evidence>
<protein>
    <recommendedName>
        <fullName evidence="4">histidine kinase</fullName>
        <ecNumber evidence="4">2.7.13.3</ecNumber>
    </recommendedName>
</protein>
<evidence type="ECO:0000256" key="6">
    <source>
        <dbReference type="ARBA" id="ARBA00022679"/>
    </source>
</evidence>
<dbReference type="SUPFAM" id="SSF55874">
    <property type="entry name" value="ATPase domain of HSP90 chaperone/DNA topoisomerase II/histidine kinase"/>
    <property type="match status" value="1"/>
</dbReference>
<keyword evidence="9" id="KW-0472">Membrane</keyword>
<dbReference type="InterPro" id="IPR005467">
    <property type="entry name" value="His_kinase_dom"/>
</dbReference>
<reference evidence="12 13" key="1">
    <citation type="submission" date="2019-03" db="EMBL/GenBank/DDBJ databases">
        <title>Three New Species of Nocardioides, Nocardioides euryhalodurans sp. nov., Nocardioides seonyuensis sp. nov. and Nocardioides eburneoflavus sp. nov., Iolated from Soil.</title>
        <authorList>
            <person name="Roh S.G."/>
            <person name="Lee C."/>
            <person name="Kim M.-K."/>
            <person name="Kim S.B."/>
        </authorList>
    </citation>
    <scope>NUCLEOTIDE SEQUENCE [LARGE SCALE GENOMIC DNA]</scope>
    <source>
        <strain evidence="12 13">MMS17-SY117</strain>
    </source>
</reference>
<dbReference type="Proteomes" id="UP000294894">
    <property type="component" value="Chromosome"/>
</dbReference>
<dbReference type="CDD" id="cd00130">
    <property type="entry name" value="PAS"/>
    <property type="match status" value="1"/>
</dbReference>
<dbReference type="AlphaFoldDB" id="A0A4P7GIC6"/>
<evidence type="ECO:0000256" key="7">
    <source>
        <dbReference type="ARBA" id="ARBA00022777"/>
    </source>
</evidence>
<dbReference type="InterPro" id="IPR003594">
    <property type="entry name" value="HATPase_dom"/>
</dbReference>
<evidence type="ECO:0000256" key="1">
    <source>
        <dbReference type="ARBA" id="ARBA00000085"/>
    </source>
</evidence>
<dbReference type="OrthoDB" id="3272969at2"/>
<dbReference type="FunFam" id="3.30.565.10:FF:000006">
    <property type="entry name" value="Sensor histidine kinase WalK"/>
    <property type="match status" value="1"/>
</dbReference>
<dbReference type="InterPro" id="IPR000014">
    <property type="entry name" value="PAS"/>
</dbReference>
<dbReference type="SUPFAM" id="SSF47384">
    <property type="entry name" value="Homodimeric domain of signal transducing histidine kinase"/>
    <property type="match status" value="1"/>
</dbReference>
<evidence type="ECO:0000256" key="4">
    <source>
        <dbReference type="ARBA" id="ARBA00012438"/>
    </source>
</evidence>
<dbReference type="RefSeq" id="WP_135074587.1">
    <property type="nucleotide sequence ID" value="NZ_CP038267.1"/>
</dbReference>
<dbReference type="SMART" id="SM00388">
    <property type="entry name" value="HisKA"/>
    <property type="match status" value="1"/>
</dbReference>
<dbReference type="InterPro" id="IPR003661">
    <property type="entry name" value="HisK_dim/P_dom"/>
</dbReference>
<dbReference type="PRINTS" id="PR00344">
    <property type="entry name" value="BCTRLSENSOR"/>
</dbReference>
<evidence type="ECO:0000256" key="5">
    <source>
        <dbReference type="ARBA" id="ARBA00022553"/>
    </source>
</evidence>
<dbReference type="CDD" id="cd00082">
    <property type="entry name" value="HisKA"/>
    <property type="match status" value="1"/>
</dbReference>
<evidence type="ECO:0000256" key="8">
    <source>
        <dbReference type="ARBA" id="ARBA00023012"/>
    </source>
</evidence>
<keyword evidence="6" id="KW-0808">Transferase</keyword>
<dbReference type="GO" id="GO:0005509">
    <property type="term" value="F:calcium ion binding"/>
    <property type="evidence" value="ECO:0007669"/>
    <property type="project" value="UniProtKB-ARBA"/>
</dbReference>
<keyword evidence="5" id="KW-0597">Phosphoprotein</keyword>
<dbReference type="PANTHER" id="PTHR43711:SF1">
    <property type="entry name" value="HISTIDINE KINASE 1"/>
    <property type="match status" value="1"/>
</dbReference>
<dbReference type="Pfam" id="PF00512">
    <property type="entry name" value="HisKA"/>
    <property type="match status" value="1"/>
</dbReference>
<evidence type="ECO:0000256" key="2">
    <source>
        <dbReference type="ARBA" id="ARBA00001968"/>
    </source>
</evidence>
<evidence type="ECO:0000256" key="9">
    <source>
        <dbReference type="ARBA" id="ARBA00023136"/>
    </source>
</evidence>
<dbReference type="Pfam" id="PF02518">
    <property type="entry name" value="HATPase_c"/>
    <property type="match status" value="1"/>
</dbReference>
<dbReference type="EC" id="2.7.13.3" evidence="4"/>
<dbReference type="PROSITE" id="PS50109">
    <property type="entry name" value="HIS_KIN"/>
    <property type="match status" value="1"/>
</dbReference>
<keyword evidence="7" id="KW-0418">Kinase</keyword>
<keyword evidence="8" id="KW-0902">Two-component regulatory system</keyword>
<dbReference type="InterPro" id="IPR036890">
    <property type="entry name" value="HATPase_C_sf"/>
</dbReference>
<gene>
    <name evidence="12" type="ORF">EXE57_05070</name>
</gene>
<name>A0A4P7GIC6_9ACTN</name>
<dbReference type="PANTHER" id="PTHR43711">
    <property type="entry name" value="TWO-COMPONENT HISTIDINE KINASE"/>
    <property type="match status" value="1"/>
</dbReference>
<dbReference type="Gene3D" id="1.10.287.130">
    <property type="match status" value="1"/>
</dbReference>
<dbReference type="NCBIfam" id="TIGR00229">
    <property type="entry name" value="sensory_box"/>
    <property type="match status" value="1"/>
</dbReference>
<organism evidence="12 13">
    <name type="scientific">Nocardioides euryhalodurans</name>
    <dbReference type="NCBI Taxonomy" id="2518370"/>
    <lineage>
        <taxon>Bacteria</taxon>
        <taxon>Bacillati</taxon>
        <taxon>Actinomycetota</taxon>
        <taxon>Actinomycetes</taxon>
        <taxon>Propionibacteriales</taxon>
        <taxon>Nocardioidaceae</taxon>
        <taxon>Nocardioides</taxon>
    </lineage>
</organism>
<feature type="domain" description="PAS" evidence="11">
    <location>
        <begin position="8"/>
        <end position="52"/>
    </location>
</feature>
<dbReference type="EMBL" id="CP038267">
    <property type="protein sequence ID" value="QBR91708.1"/>
    <property type="molecule type" value="Genomic_DNA"/>
</dbReference>